<dbReference type="AlphaFoldDB" id="A0AAD5R5T6"/>
<feature type="transmembrane region" description="Helical" evidence="6">
    <location>
        <begin position="108"/>
        <end position="130"/>
    </location>
</feature>
<evidence type="ECO:0000256" key="6">
    <source>
        <dbReference type="SAM" id="Phobius"/>
    </source>
</evidence>
<evidence type="ECO:0000256" key="4">
    <source>
        <dbReference type="ARBA" id="ARBA00022989"/>
    </source>
</evidence>
<organism evidence="8 9">
    <name type="scientific">Parelaphostrongylus tenuis</name>
    <name type="common">Meningeal worm</name>
    <dbReference type="NCBI Taxonomy" id="148309"/>
    <lineage>
        <taxon>Eukaryota</taxon>
        <taxon>Metazoa</taxon>
        <taxon>Ecdysozoa</taxon>
        <taxon>Nematoda</taxon>
        <taxon>Chromadorea</taxon>
        <taxon>Rhabditida</taxon>
        <taxon>Rhabditina</taxon>
        <taxon>Rhabditomorpha</taxon>
        <taxon>Strongyloidea</taxon>
        <taxon>Metastrongylidae</taxon>
        <taxon>Parelaphostrongylus</taxon>
    </lineage>
</organism>
<evidence type="ECO:0000259" key="7">
    <source>
        <dbReference type="Pfam" id="PF10277"/>
    </source>
</evidence>
<comment type="caution">
    <text evidence="8">The sequence shown here is derived from an EMBL/GenBank/DDBJ whole genome shotgun (WGS) entry which is preliminary data.</text>
</comment>
<evidence type="ECO:0000256" key="1">
    <source>
        <dbReference type="ARBA" id="ARBA00004127"/>
    </source>
</evidence>
<keyword evidence="3 6" id="KW-0812">Transmembrane</keyword>
<evidence type="ECO:0000256" key="3">
    <source>
        <dbReference type="ARBA" id="ARBA00022692"/>
    </source>
</evidence>
<keyword evidence="5 6" id="KW-0472">Membrane</keyword>
<comment type="similarity">
    <text evidence="2">Belongs to the DRAM/TMEM150 family.</text>
</comment>
<evidence type="ECO:0000256" key="2">
    <source>
        <dbReference type="ARBA" id="ARBA00006565"/>
    </source>
</evidence>
<dbReference type="PANTHER" id="PTHR21324">
    <property type="entry name" value="FASTING-INDUCIBLE INTEGRAL MEMBRANE PROTEIN TM6P1-RELATED"/>
    <property type="match status" value="1"/>
</dbReference>
<feature type="transmembrane region" description="Helical" evidence="6">
    <location>
        <begin position="74"/>
        <end position="96"/>
    </location>
</feature>
<comment type="subcellular location">
    <subcellularLocation>
        <location evidence="1">Endomembrane system</location>
        <topology evidence="1">Multi-pass membrane protein</topology>
    </subcellularLocation>
</comment>
<accession>A0AAD5R5T6</accession>
<feature type="transmembrane region" description="Helical" evidence="6">
    <location>
        <begin position="142"/>
        <end position="164"/>
    </location>
</feature>
<evidence type="ECO:0000313" key="8">
    <source>
        <dbReference type="EMBL" id="KAJ1370065.1"/>
    </source>
</evidence>
<feature type="transmembrane region" description="Helical" evidence="6">
    <location>
        <begin position="33"/>
        <end position="53"/>
    </location>
</feature>
<dbReference type="EMBL" id="JAHQIW010006723">
    <property type="protein sequence ID" value="KAJ1370065.1"/>
    <property type="molecule type" value="Genomic_DNA"/>
</dbReference>
<dbReference type="InterPro" id="IPR050911">
    <property type="entry name" value="DRAM/TMEM150_Autophagy_Mod"/>
</dbReference>
<dbReference type="Proteomes" id="UP001196413">
    <property type="component" value="Unassembled WGS sequence"/>
</dbReference>
<dbReference type="InterPro" id="IPR019402">
    <property type="entry name" value="CWH43_N"/>
</dbReference>
<proteinExistence type="inferred from homology"/>
<dbReference type="PANTHER" id="PTHR21324:SF2">
    <property type="entry name" value="EG:22E5.9 PROTEIN"/>
    <property type="match status" value="1"/>
</dbReference>
<feature type="domain" description="CWH43-like N-terminal" evidence="7">
    <location>
        <begin position="6"/>
        <end position="224"/>
    </location>
</feature>
<dbReference type="GO" id="GO:0012505">
    <property type="term" value="C:endomembrane system"/>
    <property type="evidence" value="ECO:0007669"/>
    <property type="project" value="UniProtKB-SubCell"/>
</dbReference>
<name>A0AAD5R5T6_PARTN</name>
<evidence type="ECO:0000313" key="9">
    <source>
        <dbReference type="Proteomes" id="UP001196413"/>
    </source>
</evidence>
<dbReference type="Pfam" id="PF10277">
    <property type="entry name" value="Frag1"/>
    <property type="match status" value="1"/>
</dbReference>
<keyword evidence="4 6" id="KW-1133">Transmembrane helix</keyword>
<reference evidence="8" key="1">
    <citation type="submission" date="2021-06" db="EMBL/GenBank/DDBJ databases">
        <title>Parelaphostrongylus tenuis whole genome reference sequence.</title>
        <authorList>
            <person name="Garwood T.J."/>
            <person name="Larsen P.A."/>
            <person name="Fountain-Jones N.M."/>
            <person name="Garbe J.R."/>
            <person name="Macchietto M.G."/>
            <person name="Kania S.A."/>
            <person name="Gerhold R.W."/>
            <person name="Richards J.E."/>
            <person name="Wolf T.M."/>
        </authorList>
    </citation>
    <scope>NUCLEOTIDE SEQUENCE</scope>
    <source>
        <strain evidence="8">MNPRO001-30</strain>
        <tissue evidence="8">Meninges</tissue>
    </source>
</reference>
<protein>
    <recommendedName>
        <fullName evidence="7">CWH43-like N-terminal domain-containing protein</fullName>
    </recommendedName>
</protein>
<sequence length="305" mass="34561">MVEARYGIAVSNDHVDTWLPFISDCGALEPESSIFGVLLNIAVFFTFLTLYFIHRTTVQFYDVNYRKNFDEWRWFSLGLMILGWVATCGALIVASFQEGPQLVTHSVGAIIFFFGVMIYFWGQIIIACALKPRMVPLALINFRILLNLLATALLVFHMTCLYARPFVKPINGTKPHYVRPSTGIQRHTKGDQFYDNWLAATTSEWTMALVLSLHLLTYAYDLGTVASSTPQNSQCGSVVKKLCNESSSDQMCGEQTAMIYTMPSNRGLRRVNPSYITDGYQIPQRALPRTSIPVISTSYDRYQYF</sequence>
<keyword evidence="9" id="KW-1185">Reference proteome</keyword>
<evidence type="ECO:0000256" key="5">
    <source>
        <dbReference type="ARBA" id="ARBA00023136"/>
    </source>
</evidence>
<gene>
    <name evidence="8" type="ORF">KIN20_031712</name>
</gene>